<keyword evidence="1" id="KW-0472">Membrane</keyword>
<sequence>MPSIDLVSGVSLGGQRTALLLADGRTLCYAELDSLAQRFSARLGQAEKQLVAIAAEASEHAIVAYLGALRAGHAVAMLPPCDNRLWDDFLAAFQPDFTYRPLDGRWRLVREARCARVAEPLHPDLALLLMTSGSSGAAKAVRLSYGNLEANARSIAAYLELSSDDRAALVLPLHYSYGLSVLNSHLIAGASVLLPGASIMDSDFLTTITDGGCTNLSGVPYSYELLERARFREVEFGTLRMMTVAGGQLRPDLIRLYRDHMRARGGGFFVMYGQTEATARIAFVPPESLSDREERIGVAIPGGSLGIVDAEGAPIRRADIPGELVYRGPNVMMGYGAKRCDLLRGAEVETLNTGDIAVQDEHGFFRIVGRKSRFAKIAGLRIGFDVMEQALERQGIAAAVLGDDRGLHAYVVGAGSAGRAHRILAEVSRLPANLVRVTTRGDFPRLASGKVDYGCLQREMLEGRAEARSERGGVPDAYARVFYPLRVGRNDSFVSLGGDSLRFLQLALELERLGLELPDGWERLSVAELTHRHAAARPLARMQATELPVDLVLRVIAILLVVVHHETLWPIPGGSGVMMLLVGYSLARFQSAHLLAGRIWHALKPAIDVLIPYFFIVAAYAVAWQAAPWASMTLTGNFGYAEPERHEMIPYLYWFIEAYAQTLLVFALIFAIPILRRLARARPFAFSLGLLVFAAAARFSVPLLFELGNRQIFAIYWVFHLAVFGWCAGLADTPVRKIVVTASAAVVLGYLAFWESVWLGTTVKYLMIFAALSALLYLPRLRLPAGVGRVVMQVAVAAFPIYLFHRFVPELLMAPVAGRLPAPGFQLLAMAGGVTLGIIAGKALAAVRNLRGRLAVGRQPELLSA</sequence>
<protein>
    <submittedName>
        <fullName evidence="3">AMP-binding protein</fullName>
    </submittedName>
</protein>
<dbReference type="Gene3D" id="3.40.50.12780">
    <property type="entry name" value="N-terminal domain of ligase-like"/>
    <property type="match status" value="1"/>
</dbReference>
<keyword evidence="4" id="KW-1185">Reference proteome</keyword>
<gene>
    <name evidence="3" type="ORF">RFM23_14970</name>
</gene>
<feature type="transmembrane region" description="Helical" evidence="1">
    <location>
        <begin position="825"/>
        <end position="845"/>
    </location>
</feature>
<proteinExistence type="predicted"/>
<keyword evidence="1" id="KW-1133">Transmembrane helix</keyword>
<comment type="caution">
    <text evidence="3">The sequence shown here is derived from an EMBL/GenBank/DDBJ whole genome shotgun (WGS) entry which is preliminary data.</text>
</comment>
<feature type="transmembrane region" description="Helical" evidence="1">
    <location>
        <begin position="738"/>
        <end position="757"/>
    </location>
</feature>
<dbReference type="SUPFAM" id="SSF56801">
    <property type="entry name" value="Acetyl-CoA synthetase-like"/>
    <property type="match status" value="1"/>
</dbReference>
<dbReference type="InterPro" id="IPR020845">
    <property type="entry name" value="AMP-binding_CS"/>
</dbReference>
<dbReference type="InterPro" id="IPR000873">
    <property type="entry name" value="AMP-dep_synth/lig_dom"/>
</dbReference>
<feature type="domain" description="AMP-dependent synthetase/ligase" evidence="2">
    <location>
        <begin position="118"/>
        <end position="335"/>
    </location>
</feature>
<feature type="transmembrane region" description="Helical" evidence="1">
    <location>
        <begin position="711"/>
        <end position="731"/>
    </location>
</feature>
<feature type="transmembrane region" description="Helical" evidence="1">
    <location>
        <begin position="610"/>
        <end position="631"/>
    </location>
</feature>
<name>A0ABU5ANW5_9HYPH</name>
<dbReference type="SUPFAM" id="SSF47336">
    <property type="entry name" value="ACP-like"/>
    <property type="match status" value="1"/>
</dbReference>
<reference evidence="3 4" key="1">
    <citation type="submission" date="2023-08" db="EMBL/GenBank/DDBJ databases">
        <title>Implementing the SeqCode for naming new Mesorhizobium species isolated from Vachellia karroo root nodules.</title>
        <authorList>
            <person name="Van Lill M."/>
        </authorList>
    </citation>
    <scope>NUCLEOTIDE SEQUENCE [LARGE SCALE GENOMIC DNA]</scope>
    <source>
        <strain evidence="3 4">VK4B</strain>
    </source>
</reference>
<dbReference type="InterPro" id="IPR050237">
    <property type="entry name" value="ATP-dep_AMP-bd_enzyme"/>
</dbReference>
<feature type="transmembrane region" description="Helical" evidence="1">
    <location>
        <begin position="651"/>
        <end position="672"/>
    </location>
</feature>
<dbReference type="PANTHER" id="PTHR43767:SF1">
    <property type="entry name" value="NONRIBOSOMAL PEPTIDE SYNTHASE PES1 (EUROFUNG)-RELATED"/>
    <property type="match status" value="1"/>
</dbReference>
<evidence type="ECO:0000313" key="4">
    <source>
        <dbReference type="Proteomes" id="UP001276564"/>
    </source>
</evidence>
<feature type="transmembrane region" description="Helical" evidence="1">
    <location>
        <begin position="786"/>
        <end position="805"/>
    </location>
</feature>
<dbReference type="PANTHER" id="PTHR43767">
    <property type="entry name" value="LONG-CHAIN-FATTY-ACID--COA LIGASE"/>
    <property type="match status" value="1"/>
</dbReference>
<evidence type="ECO:0000256" key="1">
    <source>
        <dbReference type="SAM" id="Phobius"/>
    </source>
</evidence>
<evidence type="ECO:0000259" key="2">
    <source>
        <dbReference type="Pfam" id="PF00501"/>
    </source>
</evidence>
<evidence type="ECO:0000313" key="3">
    <source>
        <dbReference type="EMBL" id="MDX8538922.1"/>
    </source>
</evidence>
<dbReference type="RefSeq" id="WP_320320733.1">
    <property type="nucleotide sequence ID" value="NZ_JAVIIP010000007.1"/>
</dbReference>
<feature type="transmembrane region" description="Helical" evidence="1">
    <location>
        <begin position="763"/>
        <end position="779"/>
    </location>
</feature>
<accession>A0ABU5ANW5</accession>
<dbReference type="PROSITE" id="PS00455">
    <property type="entry name" value="AMP_BINDING"/>
    <property type="match status" value="1"/>
</dbReference>
<dbReference type="EMBL" id="JAVIIP010000007">
    <property type="protein sequence ID" value="MDX8538922.1"/>
    <property type="molecule type" value="Genomic_DNA"/>
</dbReference>
<keyword evidence="1" id="KW-0812">Transmembrane</keyword>
<feature type="transmembrane region" description="Helical" evidence="1">
    <location>
        <begin position="684"/>
        <end position="705"/>
    </location>
</feature>
<dbReference type="Pfam" id="PF00501">
    <property type="entry name" value="AMP-binding"/>
    <property type="match status" value="1"/>
</dbReference>
<dbReference type="Proteomes" id="UP001276564">
    <property type="component" value="Unassembled WGS sequence"/>
</dbReference>
<organism evidence="3 4">
    <name type="scientific">Mesorhizobium abyssinicae</name>
    <dbReference type="NCBI Taxonomy" id="1209958"/>
    <lineage>
        <taxon>Bacteria</taxon>
        <taxon>Pseudomonadati</taxon>
        <taxon>Pseudomonadota</taxon>
        <taxon>Alphaproteobacteria</taxon>
        <taxon>Hyphomicrobiales</taxon>
        <taxon>Phyllobacteriaceae</taxon>
        <taxon>Mesorhizobium</taxon>
    </lineage>
</organism>
<feature type="transmembrane region" description="Helical" evidence="1">
    <location>
        <begin position="571"/>
        <end position="589"/>
    </location>
</feature>
<dbReference type="InterPro" id="IPR036736">
    <property type="entry name" value="ACP-like_sf"/>
</dbReference>
<dbReference type="InterPro" id="IPR042099">
    <property type="entry name" value="ANL_N_sf"/>
</dbReference>